<evidence type="ECO:0000313" key="7">
    <source>
        <dbReference type="EMBL" id="TGL37137.1"/>
    </source>
</evidence>
<feature type="transmembrane region" description="Helical" evidence="5">
    <location>
        <begin position="182"/>
        <end position="203"/>
    </location>
</feature>
<feature type="transmembrane region" description="Helical" evidence="5">
    <location>
        <begin position="321"/>
        <end position="339"/>
    </location>
</feature>
<dbReference type="EMBL" id="RQGA01000014">
    <property type="protein sequence ID" value="TGL37137.1"/>
    <property type="molecule type" value="Genomic_DNA"/>
</dbReference>
<dbReference type="GO" id="GO:0016020">
    <property type="term" value="C:membrane"/>
    <property type="evidence" value="ECO:0007669"/>
    <property type="project" value="UniProtKB-SubCell"/>
</dbReference>
<feature type="transmembrane region" description="Helical" evidence="5">
    <location>
        <begin position="159"/>
        <end position="175"/>
    </location>
</feature>
<feature type="transmembrane region" description="Helical" evidence="5">
    <location>
        <begin position="29"/>
        <end position="48"/>
    </location>
</feature>
<evidence type="ECO:0000313" key="8">
    <source>
        <dbReference type="Proteomes" id="UP000298125"/>
    </source>
</evidence>
<feature type="domain" description="O-antigen ligase-related" evidence="6">
    <location>
        <begin position="282"/>
        <end position="430"/>
    </location>
</feature>
<sequence length="647" mass="76277">MKRILLLLFDFLIFFGFLSLFFGETNQKFFRNDAIGLGFFLFTIYFVWNFKKKKNSFSSLFHLLFVILLSNFVFFKLAEYDPIQLLPEKLAIKLFMFFWSLGLIYLHSKYSEKEFFSFGSILAILPCFVTSNFMSYPVIPIGFALVLTIRHQELIQNRINWLLLVGLAIFLYWIVRDWYDDFALIRIILLFEVLVFVSIARTWREENKQIIVDGLLWAFLINAVILSIKMFLEPNFSISSYREDLFLIPVSLIGSNSFLVLGLAVYSMQLGKRYKNLFYFVVLLFASFLLMISVSRISILSVGLLVFLTMWNQRSNSVKKVLLVLAVPIALLYILFSIYSEKMLLDMGTIGIRLSIWKLHFFSTLTNAPILGLGFNPEKVIPFLDVRYLSIADFEFVKDYMIHFHTFPLAHNLYFQMFSSVGIAGVLVFFYFVFFYSVRFVKKYNQFLPKERLLVTILFIWLIHEFLDFSSLEVANVFFLGITTVCLLHPTFDEDKNIEKVNPFFSKIFLTISFSLLLLFSIRFGFVEQSIFKYYKYVQLSSFYEFQSKTDSSLRQLEDQDSDFFENWKIRFLGERYFFLELALATGTKREAHLLVQCFETMPRKELCSANLMAYVIKQQKMENALHMSRYFLSTKDPFGIYTRDFL</sequence>
<feature type="transmembrane region" description="Helical" evidence="5">
    <location>
        <begin position="475"/>
        <end position="492"/>
    </location>
</feature>
<protein>
    <submittedName>
        <fullName evidence="7">O-antigen ligase domain-containing protein</fullName>
    </submittedName>
</protein>
<dbReference type="RefSeq" id="WP_135580103.1">
    <property type="nucleotide sequence ID" value="NZ_RQGA01000014.1"/>
</dbReference>
<evidence type="ECO:0000256" key="2">
    <source>
        <dbReference type="ARBA" id="ARBA00022692"/>
    </source>
</evidence>
<feature type="transmembrane region" description="Helical" evidence="5">
    <location>
        <begin position="215"/>
        <end position="232"/>
    </location>
</feature>
<feature type="transmembrane region" description="Helical" evidence="5">
    <location>
        <begin position="244"/>
        <end position="266"/>
    </location>
</feature>
<evidence type="ECO:0000259" key="6">
    <source>
        <dbReference type="Pfam" id="PF04932"/>
    </source>
</evidence>
<comment type="subcellular location">
    <subcellularLocation>
        <location evidence="1">Membrane</location>
        <topology evidence="1">Multi-pass membrane protein</topology>
    </subcellularLocation>
</comment>
<reference evidence="7" key="1">
    <citation type="journal article" date="2019" name="PLoS Negl. Trop. Dis.">
        <title>Revisiting the worldwide diversity of Leptospira species in the environment.</title>
        <authorList>
            <person name="Vincent A.T."/>
            <person name="Schiettekatte O."/>
            <person name="Bourhy P."/>
            <person name="Veyrier F.J."/>
            <person name="Picardeau M."/>
        </authorList>
    </citation>
    <scope>NUCLEOTIDE SEQUENCE [LARGE SCALE GENOMIC DNA]</scope>
    <source>
        <strain evidence="7">201702692</strain>
    </source>
</reference>
<dbReference type="InterPro" id="IPR007016">
    <property type="entry name" value="O-antigen_ligase-rel_domated"/>
</dbReference>
<feature type="transmembrane region" description="Helical" evidence="5">
    <location>
        <begin position="278"/>
        <end position="309"/>
    </location>
</feature>
<keyword evidence="7" id="KW-0436">Ligase</keyword>
<name>A0A4R9JEY9_9LEPT</name>
<keyword evidence="4 5" id="KW-0472">Membrane</keyword>
<feature type="transmembrane region" description="Helical" evidence="5">
    <location>
        <begin position="115"/>
        <end position="139"/>
    </location>
</feature>
<evidence type="ECO:0000256" key="5">
    <source>
        <dbReference type="SAM" id="Phobius"/>
    </source>
</evidence>
<dbReference type="Proteomes" id="UP000298125">
    <property type="component" value="Unassembled WGS sequence"/>
</dbReference>
<evidence type="ECO:0000256" key="3">
    <source>
        <dbReference type="ARBA" id="ARBA00022989"/>
    </source>
</evidence>
<gene>
    <name evidence="7" type="ORF">EHQ49_12850</name>
</gene>
<accession>A0A4R9JEY9</accession>
<keyword evidence="8" id="KW-1185">Reference proteome</keyword>
<feature type="transmembrane region" description="Helical" evidence="5">
    <location>
        <begin position="5"/>
        <end position="23"/>
    </location>
</feature>
<keyword evidence="3 5" id="KW-1133">Transmembrane helix</keyword>
<proteinExistence type="predicted"/>
<feature type="transmembrane region" description="Helical" evidence="5">
    <location>
        <begin position="90"/>
        <end position="108"/>
    </location>
</feature>
<comment type="caution">
    <text evidence="7">The sequence shown here is derived from an EMBL/GenBank/DDBJ whole genome shotgun (WGS) entry which is preliminary data.</text>
</comment>
<keyword evidence="2 5" id="KW-0812">Transmembrane</keyword>
<dbReference type="GO" id="GO:0016874">
    <property type="term" value="F:ligase activity"/>
    <property type="evidence" value="ECO:0007669"/>
    <property type="project" value="UniProtKB-KW"/>
</dbReference>
<evidence type="ECO:0000256" key="4">
    <source>
        <dbReference type="ARBA" id="ARBA00023136"/>
    </source>
</evidence>
<evidence type="ECO:0000256" key="1">
    <source>
        <dbReference type="ARBA" id="ARBA00004141"/>
    </source>
</evidence>
<dbReference type="Pfam" id="PF04932">
    <property type="entry name" value="Wzy_C"/>
    <property type="match status" value="1"/>
</dbReference>
<organism evidence="7 8">
    <name type="scientific">Leptospira perdikensis</name>
    <dbReference type="NCBI Taxonomy" id="2484948"/>
    <lineage>
        <taxon>Bacteria</taxon>
        <taxon>Pseudomonadati</taxon>
        <taxon>Spirochaetota</taxon>
        <taxon>Spirochaetia</taxon>
        <taxon>Leptospirales</taxon>
        <taxon>Leptospiraceae</taxon>
        <taxon>Leptospira</taxon>
    </lineage>
</organism>
<feature type="transmembrane region" description="Helical" evidence="5">
    <location>
        <begin position="60"/>
        <end position="78"/>
    </location>
</feature>
<feature type="transmembrane region" description="Helical" evidence="5">
    <location>
        <begin position="504"/>
        <end position="526"/>
    </location>
</feature>
<dbReference type="AlphaFoldDB" id="A0A4R9JEY9"/>
<feature type="transmembrane region" description="Helical" evidence="5">
    <location>
        <begin position="413"/>
        <end position="441"/>
    </location>
</feature>
<dbReference type="OrthoDB" id="316998at2"/>